<dbReference type="Proteomes" id="UP000093000">
    <property type="component" value="Unassembled WGS sequence"/>
</dbReference>
<dbReference type="OrthoDB" id="2286768at2759"/>
<gene>
    <name evidence="1" type="ORF">A0J61_04345</name>
</gene>
<evidence type="ECO:0000313" key="1">
    <source>
        <dbReference type="EMBL" id="OBZ87593.1"/>
    </source>
</evidence>
<dbReference type="EMBL" id="LUGH01000211">
    <property type="protein sequence ID" value="OBZ87593.1"/>
    <property type="molecule type" value="Genomic_DNA"/>
</dbReference>
<accession>A0A1C7NEP0</accession>
<keyword evidence="2" id="KW-1185">Reference proteome</keyword>
<organism evidence="1 2">
    <name type="scientific">Choanephora cucurbitarum</name>
    <dbReference type="NCBI Taxonomy" id="101091"/>
    <lineage>
        <taxon>Eukaryota</taxon>
        <taxon>Fungi</taxon>
        <taxon>Fungi incertae sedis</taxon>
        <taxon>Mucoromycota</taxon>
        <taxon>Mucoromycotina</taxon>
        <taxon>Mucoromycetes</taxon>
        <taxon>Mucorales</taxon>
        <taxon>Mucorineae</taxon>
        <taxon>Choanephoraceae</taxon>
        <taxon>Choanephoroideae</taxon>
        <taxon>Choanephora</taxon>
    </lineage>
</organism>
<proteinExistence type="predicted"/>
<evidence type="ECO:0000313" key="2">
    <source>
        <dbReference type="Proteomes" id="UP000093000"/>
    </source>
</evidence>
<dbReference type="AlphaFoldDB" id="A0A1C7NEP0"/>
<reference evidence="1 2" key="1">
    <citation type="submission" date="2016-03" db="EMBL/GenBank/DDBJ databases">
        <title>Choanephora cucurbitarum.</title>
        <authorList>
            <person name="Min B."/>
            <person name="Park H."/>
            <person name="Park J.-H."/>
            <person name="Shin H.-D."/>
            <person name="Choi I.-G."/>
        </authorList>
    </citation>
    <scope>NUCLEOTIDE SEQUENCE [LARGE SCALE GENOMIC DNA]</scope>
    <source>
        <strain evidence="1 2">KUS-F28377</strain>
    </source>
</reference>
<sequence>MYKECKKKKDKEGLALVAITRQFAKNKNWEQSKTEESFIDQHLLPFLTPIFLNDGAFSHSRSAERISLSDSSLSASKGKDSCMMLKPDFCIVYEFKGNGVRLLAITVKLPNAASSQLLSDRSKLGLEMKRMVDEQTIQGSFEPKSFGVLVEGFECTLFVCTLEQNGCYLFVKVEKLWMLRSWDDMMIIPDLVRAFMKIKAICYDRN</sequence>
<dbReference type="InParanoid" id="A0A1C7NEP0"/>
<protein>
    <submittedName>
        <fullName evidence="1">Uncharacterized protein</fullName>
    </submittedName>
</protein>
<dbReference type="STRING" id="101091.A0A1C7NEP0"/>
<name>A0A1C7NEP0_9FUNG</name>
<comment type="caution">
    <text evidence="1">The sequence shown here is derived from an EMBL/GenBank/DDBJ whole genome shotgun (WGS) entry which is preliminary data.</text>
</comment>